<dbReference type="PROSITE" id="PS51257">
    <property type="entry name" value="PROKAR_LIPOPROTEIN"/>
    <property type="match status" value="1"/>
</dbReference>
<comment type="similarity">
    <text evidence="1">Belongs to the peptidase C40 family.</text>
</comment>
<keyword evidence="3" id="KW-0378">Hydrolase</keyword>
<feature type="domain" description="NlpC/P60" evidence="6">
    <location>
        <begin position="53"/>
        <end position="187"/>
    </location>
</feature>
<accession>A0ABN1MJN4</accession>
<evidence type="ECO:0000313" key="7">
    <source>
        <dbReference type="EMBL" id="GAA0873411.1"/>
    </source>
</evidence>
<dbReference type="Proteomes" id="UP001500507">
    <property type="component" value="Unassembled WGS sequence"/>
</dbReference>
<dbReference type="InterPro" id="IPR051202">
    <property type="entry name" value="Peptidase_C40"/>
</dbReference>
<name>A0ABN1MJN4_9FLAO</name>
<feature type="chain" id="PRO_5045390166" evidence="5">
    <location>
        <begin position="24"/>
        <end position="201"/>
    </location>
</feature>
<dbReference type="EMBL" id="BAAAFG010000016">
    <property type="protein sequence ID" value="GAA0873411.1"/>
    <property type="molecule type" value="Genomic_DNA"/>
</dbReference>
<proteinExistence type="inferred from homology"/>
<protein>
    <submittedName>
        <fullName evidence="7">NlpC/P60 family protein</fullName>
    </submittedName>
</protein>
<dbReference type="Pfam" id="PF00877">
    <property type="entry name" value="NLPC_P60"/>
    <property type="match status" value="1"/>
</dbReference>
<dbReference type="PANTHER" id="PTHR47053">
    <property type="entry name" value="MUREIN DD-ENDOPEPTIDASE MEPH-RELATED"/>
    <property type="match status" value="1"/>
</dbReference>
<evidence type="ECO:0000256" key="3">
    <source>
        <dbReference type="ARBA" id="ARBA00022801"/>
    </source>
</evidence>
<evidence type="ECO:0000313" key="8">
    <source>
        <dbReference type="Proteomes" id="UP001500507"/>
    </source>
</evidence>
<dbReference type="SUPFAM" id="SSF54001">
    <property type="entry name" value="Cysteine proteinases"/>
    <property type="match status" value="1"/>
</dbReference>
<dbReference type="InterPro" id="IPR000064">
    <property type="entry name" value="NLP_P60_dom"/>
</dbReference>
<evidence type="ECO:0000259" key="6">
    <source>
        <dbReference type="PROSITE" id="PS51935"/>
    </source>
</evidence>
<dbReference type="RefSeq" id="WP_343768396.1">
    <property type="nucleotide sequence ID" value="NZ_BAAAFG010000016.1"/>
</dbReference>
<dbReference type="PROSITE" id="PS51935">
    <property type="entry name" value="NLPC_P60"/>
    <property type="match status" value="1"/>
</dbReference>
<keyword evidence="4" id="KW-0788">Thiol protease</keyword>
<keyword evidence="8" id="KW-1185">Reference proteome</keyword>
<gene>
    <name evidence="7" type="ORF">GCM10009117_25580</name>
</gene>
<keyword evidence="2" id="KW-0645">Protease</keyword>
<evidence type="ECO:0000256" key="5">
    <source>
        <dbReference type="SAM" id="SignalP"/>
    </source>
</evidence>
<evidence type="ECO:0000256" key="2">
    <source>
        <dbReference type="ARBA" id="ARBA00022670"/>
    </source>
</evidence>
<dbReference type="PANTHER" id="PTHR47053:SF1">
    <property type="entry name" value="MUREIN DD-ENDOPEPTIDASE MEPH-RELATED"/>
    <property type="match status" value="1"/>
</dbReference>
<sequence>MPKRIYAILLVVLLTLTACPSKDVVIPQFPEPKETVLPIQRKYGTILNIEPKKIEPIALFEFIDEWINTPYKMGGETKEGIDCSFFTQYLYHDVYKNLIERTAQKQFDAPDTDKFLGQEFIEQGDLLFFNPSGSDKRRITHVGVYLGNDRFVHSTSRKGESGKNGVQISNFQDKHWQKMFVAAAKKPKNVTTEELNGETDQ</sequence>
<dbReference type="Gene3D" id="3.90.1720.10">
    <property type="entry name" value="endopeptidase domain like (from Nostoc punctiforme)"/>
    <property type="match status" value="1"/>
</dbReference>
<organism evidence="7 8">
    <name type="scientific">Gangjinia marincola</name>
    <dbReference type="NCBI Taxonomy" id="578463"/>
    <lineage>
        <taxon>Bacteria</taxon>
        <taxon>Pseudomonadati</taxon>
        <taxon>Bacteroidota</taxon>
        <taxon>Flavobacteriia</taxon>
        <taxon>Flavobacteriales</taxon>
        <taxon>Flavobacteriaceae</taxon>
        <taxon>Gangjinia</taxon>
    </lineage>
</organism>
<keyword evidence="5" id="KW-0732">Signal</keyword>
<evidence type="ECO:0000256" key="4">
    <source>
        <dbReference type="ARBA" id="ARBA00022807"/>
    </source>
</evidence>
<feature type="signal peptide" evidence="5">
    <location>
        <begin position="1"/>
        <end position="23"/>
    </location>
</feature>
<evidence type="ECO:0000256" key="1">
    <source>
        <dbReference type="ARBA" id="ARBA00007074"/>
    </source>
</evidence>
<dbReference type="InterPro" id="IPR038765">
    <property type="entry name" value="Papain-like_cys_pep_sf"/>
</dbReference>
<comment type="caution">
    <text evidence="7">The sequence shown here is derived from an EMBL/GenBank/DDBJ whole genome shotgun (WGS) entry which is preliminary data.</text>
</comment>
<reference evidence="7 8" key="1">
    <citation type="journal article" date="2019" name="Int. J. Syst. Evol. Microbiol.">
        <title>The Global Catalogue of Microorganisms (GCM) 10K type strain sequencing project: providing services to taxonomists for standard genome sequencing and annotation.</title>
        <authorList>
            <consortium name="The Broad Institute Genomics Platform"/>
            <consortium name="The Broad Institute Genome Sequencing Center for Infectious Disease"/>
            <person name="Wu L."/>
            <person name="Ma J."/>
        </authorList>
    </citation>
    <scope>NUCLEOTIDE SEQUENCE [LARGE SCALE GENOMIC DNA]</scope>
    <source>
        <strain evidence="7 8">JCM 16082</strain>
    </source>
</reference>